<comment type="caution">
    <text evidence="1">The sequence shown here is derived from an EMBL/GenBank/DDBJ whole genome shotgun (WGS) entry which is preliminary data.</text>
</comment>
<proteinExistence type="predicted"/>
<evidence type="ECO:0000313" key="1">
    <source>
        <dbReference type="EMBL" id="KAH8007433.1"/>
    </source>
</evidence>
<gene>
    <name evidence="1" type="ORF">K3G42_022146</name>
</gene>
<sequence length="120" mass="13902">MVENFWGSQSALSASDDLYDLVMVRWEKYREWAPWNTILLTKDEAEAHLKLTNLEKAYEMVFIHRIKHKHILAKNYFAQFPEMAAALHKGDKQTCSSDLLLTKPLTPSSAKQSIREKAVH</sequence>
<organism evidence="1 2">
    <name type="scientific">Sphaerodactylus townsendi</name>
    <dbReference type="NCBI Taxonomy" id="933632"/>
    <lineage>
        <taxon>Eukaryota</taxon>
        <taxon>Metazoa</taxon>
        <taxon>Chordata</taxon>
        <taxon>Craniata</taxon>
        <taxon>Vertebrata</taxon>
        <taxon>Euteleostomi</taxon>
        <taxon>Lepidosauria</taxon>
        <taxon>Squamata</taxon>
        <taxon>Bifurcata</taxon>
        <taxon>Gekkota</taxon>
        <taxon>Sphaerodactylidae</taxon>
        <taxon>Sphaerodactylus</taxon>
    </lineage>
</organism>
<evidence type="ECO:0000313" key="2">
    <source>
        <dbReference type="Proteomes" id="UP000827872"/>
    </source>
</evidence>
<keyword evidence="2" id="KW-1185">Reference proteome</keyword>
<accession>A0ACB8FPR6</accession>
<dbReference type="Proteomes" id="UP000827872">
    <property type="component" value="Linkage Group LG06"/>
</dbReference>
<reference evidence="1" key="1">
    <citation type="submission" date="2021-08" db="EMBL/GenBank/DDBJ databases">
        <title>The first chromosome-level gecko genome reveals the dynamic sex chromosomes of Neotropical dwarf geckos (Sphaerodactylidae: Sphaerodactylus).</title>
        <authorList>
            <person name="Pinto B.J."/>
            <person name="Keating S.E."/>
            <person name="Gamble T."/>
        </authorList>
    </citation>
    <scope>NUCLEOTIDE SEQUENCE</scope>
    <source>
        <strain evidence="1">TG3544</strain>
    </source>
</reference>
<name>A0ACB8FPR6_9SAUR</name>
<dbReference type="EMBL" id="CM037619">
    <property type="protein sequence ID" value="KAH8007433.1"/>
    <property type="molecule type" value="Genomic_DNA"/>
</dbReference>
<protein>
    <submittedName>
        <fullName evidence="1">Uncharacterized protein</fullName>
    </submittedName>
</protein>